<protein>
    <submittedName>
        <fullName evidence="2">Uncharacterized protein</fullName>
    </submittedName>
</protein>
<dbReference type="KEGG" id="pfj:MYCFIDRAFT_75576"/>
<sequence>MVSSGHLLQCAHSLFPGAALHSTAQPPPPPPPPPPPLPPPAAAAVTSVAPSQPFRLLDLPDELWVKIGKFAVTYSDVILINQDLRVKEPTEARKNDDDGNQRCEKECCIIKRDQPAITKTCRLLRTELLPEYYKLNTFHVINRMTTNLMLNRTMFCSGAEIS</sequence>
<dbReference type="eggNOG" id="ENOG502R8X2">
    <property type="taxonomic scope" value="Eukaryota"/>
</dbReference>
<dbReference type="Proteomes" id="UP000016932">
    <property type="component" value="Unassembled WGS sequence"/>
</dbReference>
<dbReference type="SUPFAM" id="SSF101447">
    <property type="entry name" value="Formin homology 2 domain (FH2 domain)"/>
    <property type="match status" value="1"/>
</dbReference>
<feature type="region of interest" description="Disordered" evidence="1">
    <location>
        <begin position="19"/>
        <end position="44"/>
    </location>
</feature>
<organism evidence="2 3">
    <name type="scientific">Pseudocercospora fijiensis (strain CIRAD86)</name>
    <name type="common">Black leaf streak disease fungus</name>
    <name type="synonym">Mycosphaerella fijiensis</name>
    <dbReference type="NCBI Taxonomy" id="383855"/>
    <lineage>
        <taxon>Eukaryota</taxon>
        <taxon>Fungi</taxon>
        <taxon>Dikarya</taxon>
        <taxon>Ascomycota</taxon>
        <taxon>Pezizomycotina</taxon>
        <taxon>Dothideomycetes</taxon>
        <taxon>Dothideomycetidae</taxon>
        <taxon>Mycosphaerellales</taxon>
        <taxon>Mycosphaerellaceae</taxon>
        <taxon>Pseudocercospora</taxon>
    </lineage>
</organism>
<dbReference type="HOGENOM" id="CLU_1636124_0_0_1"/>
<proteinExistence type="predicted"/>
<evidence type="ECO:0000313" key="3">
    <source>
        <dbReference type="Proteomes" id="UP000016932"/>
    </source>
</evidence>
<dbReference type="OrthoDB" id="3646601at2759"/>
<dbReference type="EMBL" id="KB446555">
    <property type="protein sequence ID" value="EME87732.1"/>
    <property type="molecule type" value="Genomic_DNA"/>
</dbReference>
<evidence type="ECO:0000313" key="2">
    <source>
        <dbReference type="EMBL" id="EME87732.1"/>
    </source>
</evidence>
<dbReference type="AlphaFoldDB" id="N1QA15"/>
<feature type="compositionally biased region" description="Pro residues" evidence="1">
    <location>
        <begin position="25"/>
        <end position="41"/>
    </location>
</feature>
<gene>
    <name evidence="2" type="ORF">MYCFIDRAFT_75576</name>
</gene>
<accession>N1QA15</accession>
<reference evidence="2 3" key="1">
    <citation type="journal article" date="2012" name="PLoS Pathog.">
        <title>Diverse lifestyles and strategies of plant pathogenesis encoded in the genomes of eighteen Dothideomycetes fungi.</title>
        <authorList>
            <person name="Ohm R.A."/>
            <person name="Feau N."/>
            <person name="Henrissat B."/>
            <person name="Schoch C.L."/>
            <person name="Horwitz B.A."/>
            <person name="Barry K.W."/>
            <person name="Condon B.J."/>
            <person name="Copeland A.C."/>
            <person name="Dhillon B."/>
            <person name="Glaser F."/>
            <person name="Hesse C.N."/>
            <person name="Kosti I."/>
            <person name="LaButti K."/>
            <person name="Lindquist E.A."/>
            <person name="Lucas S."/>
            <person name="Salamov A.A."/>
            <person name="Bradshaw R.E."/>
            <person name="Ciuffetti L."/>
            <person name="Hamelin R.C."/>
            <person name="Kema G.H.J."/>
            <person name="Lawrence C."/>
            <person name="Scott J.A."/>
            <person name="Spatafora J.W."/>
            <person name="Turgeon B.G."/>
            <person name="de Wit P.J.G.M."/>
            <person name="Zhong S."/>
            <person name="Goodwin S.B."/>
            <person name="Grigoriev I.V."/>
        </authorList>
    </citation>
    <scope>NUCLEOTIDE SEQUENCE [LARGE SCALE GENOMIC DNA]</scope>
    <source>
        <strain evidence="2 3">CIRAD86</strain>
    </source>
</reference>
<dbReference type="GeneID" id="19341130"/>
<keyword evidence="3" id="KW-1185">Reference proteome</keyword>
<evidence type="ECO:0000256" key="1">
    <source>
        <dbReference type="SAM" id="MobiDB-lite"/>
    </source>
</evidence>
<name>N1QA15_PSEFD</name>
<dbReference type="VEuPathDB" id="FungiDB:MYCFIDRAFT_75576"/>
<dbReference type="RefSeq" id="XP_007920388.1">
    <property type="nucleotide sequence ID" value="XM_007922197.1"/>
</dbReference>